<evidence type="ECO:0000313" key="2">
    <source>
        <dbReference type="Proteomes" id="UP001271640"/>
    </source>
</evidence>
<dbReference type="RefSeq" id="WP_319926191.1">
    <property type="nucleotide sequence ID" value="NZ_VCDP01000033.1"/>
</dbReference>
<name>A0ABU4SLH7_9GAMM</name>
<dbReference type="EMBL" id="VCDP01000033">
    <property type="protein sequence ID" value="MDX7999470.1"/>
    <property type="molecule type" value="Genomic_DNA"/>
</dbReference>
<proteinExistence type="predicted"/>
<accession>A0ABU4SLH7</accession>
<comment type="caution">
    <text evidence="1">The sequence shown here is derived from an EMBL/GenBank/DDBJ whole genome shotgun (WGS) entry which is preliminary data.</text>
</comment>
<keyword evidence="2" id="KW-1185">Reference proteome</keyword>
<protein>
    <submittedName>
        <fullName evidence="1">Uncharacterized protein</fullName>
    </submittedName>
</protein>
<sequence>MRNDNNNRKSWCTRRLLTCGLGNRAGGENGESIGDQWASNRIKRYYKDAPKKPLTSLLEVYENKMNIINHNCLDLFDTKRNGEKGKWPLKPQQPHATLDEIYILERIHHYSEENNDAYYRMKCVNQIETHVPNGSYLYVIYSDLSQIIVCCRGDGTSFPMLGHSSVIKARLLLYRCDGNTSQINNEEIDYAQYPVLLAGELFFMNGKLTMWNNRSGHYRPRGDPVLKFKATDHILPRKLFRLV</sequence>
<gene>
    <name evidence="1" type="ORF">FE394_09715</name>
</gene>
<dbReference type="Proteomes" id="UP001271640">
    <property type="component" value="Unassembled WGS sequence"/>
</dbReference>
<evidence type="ECO:0000313" key="1">
    <source>
        <dbReference type="EMBL" id="MDX7999470.1"/>
    </source>
</evidence>
<organism evidence="1 2">
    <name type="scientific">Xenorhabdus littoralis</name>
    <dbReference type="NCBI Taxonomy" id="2582835"/>
    <lineage>
        <taxon>Bacteria</taxon>
        <taxon>Pseudomonadati</taxon>
        <taxon>Pseudomonadota</taxon>
        <taxon>Gammaproteobacteria</taxon>
        <taxon>Enterobacterales</taxon>
        <taxon>Morganellaceae</taxon>
        <taxon>Xenorhabdus</taxon>
    </lineage>
</organism>
<reference evidence="2" key="1">
    <citation type="journal article" date="2024" name="Toxins">
        <title>Genome Sequence Analysis of Native Xenorhabdus Strains Isolated from Entomopathogenic Nematodes in Argentina.</title>
        <authorList>
            <person name="Palma L."/>
            <person name="Frizzo L."/>
            <person name="Kaiser S."/>
            <person name="Berry C."/>
            <person name="Caballero P."/>
            <person name="Bode H.B."/>
            <person name="Del Valle E.E."/>
        </authorList>
    </citation>
    <scope>NUCLEOTIDE SEQUENCE [LARGE SCALE GENOMIC DNA]</scope>
    <source>
        <strain evidence="2">Reich</strain>
    </source>
</reference>